<comment type="function">
    <text evidence="1 3">Endonuclease that specifically degrades the RNA of RNA-DNA hybrids.</text>
</comment>
<dbReference type="GO" id="GO:0006401">
    <property type="term" value="P:RNA catabolic process"/>
    <property type="evidence" value="ECO:0007669"/>
    <property type="project" value="UniProtKB-UniRule"/>
</dbReference>
<feature type="binding site" evidence="1 2">
    <location>
        <position position="271"/>
    </location>
    <ligand>
        <name>a divalent metal cation</name>
        <dbReference type="ChEBI" id="CHEBI:60240"/>
    </ligand>
</feature>
<dbReference type="PROSITE" id="PS51975">
    <property type="entry name" value="RNASE_H_2"/>
    <property type="match status" value="1"/>
</dbReference>
<dbReference type="GO" id="GO:0004523">
    <property type="term" value="F:RNA-DNA hybrid ribonuclease activity"/>
    <property type="evidence" value="ECO:0007669"/>
    <property type="project" value="UniProtKB-UniRule"/>
</dbReference>
<dbReference type="NCBIfam" id="NF000595">
    <property type="entry name" value="PRK00015.1-3"/>
    <property type="match status" value="1"/>
</dbReference>
<dbReference type="PANTHER" id="PTHR30304">
    <property type="entry name" value="D-TAGATOSE-1,6-BISPHOSPHATE ALDOLASE"/>
    <property type="match status" value="1"/>
</dbReference>
<dbReference type="GO" id="GO:0016832">
    <property type="term" value="F:aldehyde-lyase activity"/>
    <property type="evidence" value="ECO:0007669"/>
    <property type="project" value="InterPro"/>
</dbReference>
<feature type="binding site" evidence="1 2">
    <location>
        <position position="272"/>
    </location>
    <ligand>
        <name>a divalent metal cation</name>
        <dbReference type="ChEBI" id="CHEBI:60240"/>
    </ligand>
</feature>
<dbReference type="NCBIfam" id="TIGR00167">
    <property type="entry name" value="cbbA"/>
    <property type="match status" value="1"/>
</dbReference>
<name>A0A0G0J3C6_9BACT</name>
<dbReference type="AlphaFoldDB" id="A0A0G0J3C6"/>
<comment type="subcellular location">
    <subcellularLocation>
        <location evidence="1">Cytoplasm</location>
    </subcellularLocation>
</comment>
<dbReference type="CDD" id="cd07182">
    <property type="entry name" value="RNase_HII_bacteria_HII_like"/>
    <property type="match status" value="1"/>
</dbReference>
<dbReference type="Gene3D" id="3.30.420.10">
    <property type="entry name" value="Ribonuclease H-like superfamily/Ribonuclease H"/>
    <property type="match status" value="1"/>
</dbReference>
<keyword evidence="1 2" id="KW-0378">Hydrolase</keyword>
<protein>
    <recommendedName>
        <fullName evidence="1">Ribonuclease HII</fullName>
        <shortName evidence="1">RNase HII</shortName>
        <ecNumber evidence="1">3.1.26.4</ecNumber>
    </recommendedName>
</protein>
<dbReference type="GO" id="GO:0003723">
    <property type="term" value="F:RNA binding"/>
    <property type="evidence" value="ECO:0007669"/>
    <property type="project" value="UniProtKB-UniRule"/>
</dbReference>
<dbReference type="GO" id="GO:0030145">
    <property type="term" value="F:manganese ion binding"/>
    <property type="evidence" value="ECO:0007669"/>
    <property type="project" value="UniProtKB-UniRule"/>
</dbReference>
<keyword evidence="1 2" id="KW-0540">Nuclease</keyword>
<dbReference type="InterPro" id="IPR050246">
    <property type="entry name" value="Class_II_FBP_aldolase"/>
</dbReference>
<dbReference type="SUPFAM" id="SSF53098">
    <property type="entry name" value="Ribonuclease H-like"/>
    <property type="match status" value="1"/>
</dbReference>
<evidence type="ECO:0000259" key="4">
    <source>
        <dbReference type="PROSITE" id="PS51975"/>
    </source>
</evidence>
<dbReference type="Pfam" id="PF01351">
    <property type="entry name" value="RNase_HII"/>
    <property type="match status" value="1"/>
</dbReference>
<keyword evidence="1 2" id="KW-0479">Metal-binding</keyword>
<dbReference type="CDD" id="cd00947">
    <property type="entry name" value="TBP_aldolase_IIB"/>
    <property type="match status" value="1"/>
</dbReference>
<comment type="similarity">
    <text evidence="1 3">Belongs to the RNase HII family.</text>
</comment>
<dbReference type="InterPro" id="IPR024567">
    <property type="entry name" value="RNase_HII/HIII_dom"/>
</dbReference>
<dbReference type="PATRIC" id="fig|1619010.3.peg.276"/>
<dbReference type="GO" id="GO:0005975">
    <property type="term" value="P:carbohydrate metabolic process"/>
    <property type="evidence" value="ECO:0007669"/>
    <property type="project" value="InterPro"/>
</dbReference>
<dbReference type="InterPro" id="IPR036397">
    <property type="entry name" value="RNaseH_sf"/>
</dbReference>
<dbReference type="InterPro" id="IPR000771">
    <property type="entry name" value="FBA_II"/>
</dbReference>
<dbReference type="Gene3D" id="3.20.20.70">
    <property type="entry name" value="Aldolase class I"/>
    <property type="match status" value="1"/>
</dbReference>
<gene>
    <name evidence="1" type="primary">rnhB</name>
    <name evidence="5" type="ORF">US36_C0007G0009</name>
</gene>
<dbReference type="PANTHER" id="PTHR30304:SF0">
    <property type="entry name" value="D-TAGATOSE-1,6-BISPHOSPHATE ALDOLASE SUBUNIT GATY-RELATED"/>
    <property type="match status" value="1"/>
</dbReference>
<dbReference type="HAMAP" id="MF_00052_B">
    <property type="entry name" value="RNase_HII_B"/>
    <property type="match status" value="1"/>
</dbReference>
<feature type="binding site" evidence="2">
    <location>
        <position position="389"/>
    </location>
    <ligand>
        <name>a divalent metal cation</name>
        <dbReference type="ChEBI" id="CHEBI:60240"/>
    </ligand>
</feature>
<dbReference type="InterPro" id="IPR012337">
    <property type="entry name" value="RNaseH-like_sf"/>
</dbReference>
<evidence type="ECO:0000256" key="2">
    <source>
        <dbReference type="PROSITE-ProRule" id="PRU01319"/>
    </source>
</evidence>
<dbReference type="InterPro" id="IPR013785">
    <property type="entry name" value="Aldolase_TIM"/>
</dbReference>
<dbReference type="GO" id="GO:0008270">
    <property type="term" value="F:zinc ion binding"/>
    <property type="evidence" value="ECO:0007669"/>
    <property type="project" value="InterPro"/>
</dbReference>
<comment type="caution">
    <text evidence="1">Lacks conserved residue(s) required for the propagation of feature annotation.</text>
</comment>
<dbReference type="GO" id="GO:0005737">
    <property type="term" value="C:cytoplasm"/>
    <property type="evidence" value="ECO:0007669"/>
    <property type="project" value="UniProtKB-SubCell"/>
</dbReference>
<keyword evidence="1" id="KW-0464">Manganese</keyword>
<evidence type="ECO:0000313" key="5">
    <source>
        <dbReference type="EMBL" id="KKQ22676.1"/>
    </source>
</evidence>
<evidence type="ECO:0000256" key="3">
    <source>
        <dbReference type="RuleBase" id="RU003515"/>
    </source>
</evidence>
<dbReference type="Proteomes" id="UP000034044">
    <property type="component" value="Unassembled WGS sequence"/>
</dbReference>
<comment type="caution">
    <text evidence="5">The sequence shown here is derived from an EMBL/GenBank/DDBJ whole genome shotgun (WGS) entry which is preliminary data.</text>
</comment>
<sequence length="479" mass="53489">MKTLKQIIQEAEKNKTAIGHFNISDCVGLKGIFNAAKELNLPVIIGVSEGEREFIGTKRAALLVKNLREEYDYPIYLNADHTHSLEKIKEAVEAGFDAVLFDGGKLPFEENIKKTKEVVEYVKSISASRRAEILVEGELGYLGGSSVILKEIPKDAAIKEEDLTKPEEARQFVKETGIDLLAPAVGNIHGMFKNAPNPHINIQKIKELREAANVPLVLHGGSGIIDEEFLGAIAAGISIIHINTEIRLAWREGLEKALKKPKNVKYIIGIDEVGRGSLAGPVVVAAVAVSTKLRIKNTELRISTFGEKIFTKKKKLPLRDSKKLSIKQREDWFDFIKKEGIPFAISSVSPKIIDKINISDAANLAAQNALRRLIQNSEFRIKNCRVCLDGGLYIQKQKNLQTYKLTNLKTIIKGDEKIPAISLASIVAKVYRDKLMKKLHKKYPRYDFIHNVGYGTKKHIKAIKKHGPSAIHRRSFKLK</sequence>
<dbReference type="Pfam" id="PF01116">
    <property type="entry name" value="F_bP_aldolase"/>
    <property type="match status" value="1"/>
</dbReference>
<dbReference type="InterPro" id="IPR022898">
    <property type="entry name" value="RNase_HII"/>
</dbReference>
<comment type="catalytic activity">
    <reaction evidence="1 2 3">
        <text>Endonucleolytic cleavage to 5'-phosphomonoester.</text>
        <dbReference type="EC" id="3.1.26.4"/>
    </reaction>
</comment>
<keyword evidence="1 2" id="KW-0255">Endonuclease</keyword>
<evidence type="ECO:0000313" key="6">
    <source>
        <dbReference type="Proteomes" id="UP000034044"/>
    </source>
</evidence>
<comment type="cofactor">
    <cofactor evidence="1 2">
        <name>Mn(2+)</name>
        <dbReference type="ChEBI" id="CHEBI:29035"/>
    </cofactor>
    <cofactor evidence="1 2">
        <name>Mg(2+)</name>
        <dbReference type="ChEBI" id="CHEBI:18420"/>
    </cofactor>
    <text evidence="1 2">Manganese or magnesium. Binds 1 divalent metal ion per monomer in the absence of substrate. May bind a second metal ion after substrate binding.</text>
</comment>
<keyword evidence="1" id="KW-0963">Cytoplasm</keyword>
<dbReference type="EC" id="3.1.26.4" evidence="1"/>
<organism evidence="5 6">
    <name type="scientific">Candidatus Wolfebacteria bacterium GW2011_GWC1_37_10</name>
    <dbReference type="NCBI Taxonomy" id="1619010"/>
    <lineage>
        <taxon>Bacteria</taxon>
        <taxon>Candidatus Wolfeibacteriota</taxon>
    </lineage>
</organism>
<dbReference type="SUPFAM" id="SSF51569">
    <property type="entry name" value="Aldolase"/>
    <property type="match status" value="1"/>
</dbReference>
<feature type="domain" description="RNase H type-2" evidence="4">
    <location>
        <begin position="265"/>
        <end position="479"/>
    </location>
</feature>
<proteinExistence type="inferred from homology"/>
<reference evidence="5 6" key="1">
    <citation type="journal article" date="2015" name="Nature">
        <title>rRNA introns, odd ribosomes, and small enigmatic genomes across a large radiation of phyla.</title>
        <authorList>
            <person name="Brown C.T."/>
            <person name="Hug L.A."/>
            <person name="Thomas B.C."/>
            <person name="Sharon I."/>
            <person name="Castelle C.J."/>
            <person name="Singh A."/>
            <person name="Wilkins M.J."/>
            <person name="Williams K.H."/>
            <person name="Banfield J.F."/>
        </authorList>
    </citation>
    <scope>NUCLEOTIDE SEQUENCE [LARGE SCALE GENOMIC DNA]</scope>
</reference>
<dbReference type="EMBL" id="LBSR01000007">
    <property type="protein sequence ID" value="KKQ22676.1"/>
    <property type="molecule type" value="Genomic_DNA"/>
</dbReference>
<accession>A0A0G0J3C6</accession>
<evidence type="ECO:0000256" key="1">
    <source>
        <dbReference type="HAMAP-Rule" id="MF_00052"/>
    </source>
</evidence>